<organism evidence="2 5">
    <name type="scientific">Tatumella citrea</name>
    <name type="common">Pantoea citrea</name>
    <dbReference type="NCBI Taxonomy" id="53336"/>
    <lineage>
        <taxon>Bacteria</taxon>
        <taxon>Pseudomonadati</taxon>
        <taxon>Pseudomonadota</taxon>
        <taxon>Gammaproteobacteria</taxon>
        <taxon>Enterobacterales</taxon>
        <taxon>Erwiniaceae</taxon>
        <taxon>Tatumella</taxon>
    </lineage>
</organism>
<sequence length="90" mass="10153">MELLFVAGFFVMLLLTGVSVIGVLAALLVGTVVMLLSGFLFIALKLLPWLLLAVAVAWVWQTFGRSRPERAANQRFDKTMSKINRMNQRW</sequence>
<evidence type="ECO:0000256" key="1">
    <source>
        <dbReference type="SAM" id="Phobius"/>
    </source>
</evidence>
<dbReference type="Proteomes" id="UP000195729">
    <property type="component" value="Chromosome"/>
</dbReference>
<dbReference type="Pfam" id="PF09583">
    <property type="entry name" value="Phageshock_PspG"/>
    <property type="match status" value="1"/>
</dbReference>
<proteinExistence type="predicted"/>
<name>A0A1Y0LD24_TATCI</name>
<reference evidence="4 5" key="1">
    <citation type="submission" date="2016-05" db="EMBL/GenBank/DDBJ databases">
        <title>Complete genome sequence of two 2,5-diketo-D-glunonic acid producing strain Tatumella citrea.</title>
        <authorList>
            <person name="Duan C."/>
            <person name="Yang J."/>
            <person name="Yang S."/>
        </authorList>
    </citation>
    <scope>NUCLEOTIDE SEQUENCE [LARGE SCALE GENOMIC DNA]</scope>
    <source>
        <strain evidence="3 4">ATCC 39140</strain>
        <strain evidence="2 5">DSM 13699</strain>
    </source>
</reference>
<dbReference type="InterPro" id="IPR014318">
    <property type="entry name" value="Phageshock_PspG"/>
</dbReference>
<evidence type="ECO:0000313" key="5">
    <source>
        <dbReference type="Proteomes" id="UP000195814"/>
    </source>
</evidence>
<dbReference type="NCBIfam" id="TIGR02975">
    <property type="entry name" value="phageshock_pspG"/>
    <property type="match status" value="1"/>
</dbReference>
<feature type="transmembrane region" description="Helical" evidence="1">
    <location>
        <begin position="35"/>
        <end position="60"/>
    </location>
</feature>
<keyword evidence="1" id="KW-0472">Membrane</keyword>
<gene>
    <name evidence="2" type="ORF">A7K98_18115</name>
    <name evidence="3" type="ORF">A7K99_18100</name>
</gene>
<keyword evidence="1" id="KW-0812">Transmembrane</keyword>
<dbReference type="AlphaFoldDB" id="A0A1Y0LD24"/>
<evidence type="ECO:0000313" key="4">
    <source>
        <dbReference type="Proteomes" id="UP000195729"/>
    </source>
</evidence>
<dbReference type="EMBL" id="CP015579">
    <property type="protein sequence ID" value="ARU95488.1"/>
    <property type="molecule type" value="Genomic_DNA"/>
</dbReference>
<keyword evidence="4" id="KW-1185">Reference proteome</keyword>
<protein>
    <submittedName>
        <fullName evidence="2">Phage shock protein G</fullName>
    </submittedName>
</protein>
<dbReference type="Proteomes" id="UP000195814">
    <property type="component" value="Chromosome"/>
</dbReference>
<dbReference type="EMBL" id="CP015581">
    <property type="protein sequence ID" value="ARU99529.1"/>
    <property type="molecule type" value="Genomic_DNA"/>
</dbReference>
<keyword evidence="1" id="KW-1133">Transmembrane helix</keyword>
<dbReference type="KEGG" id="tci:A7K98_18115"/>
<evidence type="ECO:0000313" key="2">
    <source>
        <dbReference type="EMBL" id="ARU95488.1"/>
    </source>
</evidence>
<accession>A0A1Y0LD24</accession>
<evidence type="ECO:0000313" key="3">
    <source>
        <dbReference type="EMBL" id="ARU99529.1"/>
    </source>
</evidence>